<proteinExistence type="predicted"/>
<keyword evidence="2" id="KW-1185">Reference proteome</keyword>
<protein>
    <submittedName>
        <fullName evidence="1">Uncharacterized protein</fullName>
    </submittedName>
</protein>
<dbReference type="RefSeq" id="WP_188966059.1">
    <property type="nucleotide sequence ID" value="NZ_BMKW01000002.1"/>
</dbReference>
<reference evidence="1" key="1">
    <citation type="journal article" date="2014" name="Int. J. Syst. Evol. Microbiol.">
        <title>Complete genome sequence of Corynebacterium casei LMG S-19264T (=DSM 44701T), isolated from a smear-ripened cheese.</title>
        <authorList>
            <consortium name="US DOE Joint Genome Institute (JGI-PGF)"/>
            <person name="Walter F."/>
            <person name="Albersmeier A."/>
            <person name="Kalinowski J."/>
            <person name="Ruckert C."/>
        </authorList>
    </citation>
    <scope>NUCLEOTIDE SEQUENCE</scope>
    <source>
        <strain evidence="1">CGMCC 1.3617</strain>
    </source>
</reference>
<accession>A0A917KD24</accession>
<dbReference type="Proteomes" id="UP000661507">
    <property type="component" value="Unassembled WGS sequence"/>
</dbReference>
<gene>
    <name evidence="1" type="ORF">GCM10011320_12790</name>
</gene>
<evidence type="ECO:0000313" key="1">
    <source>
        <dbReference type="EMBL" id="GGJ07312.1"/>
    </source>
</evidence>
<name>A0A917KD24_9PROT</name>
<dbReference type="EMBL" id="BMKW01000002">
    <property type="protein sequence ID" value="GGJ07312.1"/>
    <property type="molecule type" value="Genomic_DNA"/>
</dbReference>
<organism evidence="1 2">
    <name type="scientific">Neoroseomonas lacus</name>
    <dbReference type="NCBI Taxonomy" id="287609"/>
    <lineage>
        <taxon>Bacteria</taxon>
        <taxon>Pseudomonadati</taxon>
        <taxon>Pseudomonadota</taxon>
        <taxon>Alphaproteobacteria</taxon>
        <taxon>Acetobacterales</taxon>
        <taxon>Acetobacteraceae</taxon>
        <taxon>Neoroseomonas</taxon>
    </lineage>
</organism>
<comment type="caution">
    <text evidence="1">The sequence shown here is derived from an EMBL/GenBank/DDBJ whole genome shotgun (WGS) entry which is preliminary data.</text>
</comment>
<sequence>MVARAHRKPFYRLEEVCEGWGMSIWDVAAYAIEKELVVSIVAAGVLVRGGILDQSADGAPCRISNGERLLSGLVDLHGDDAWMILQRGLHRVHRFVADPGEYLEPCTSAGEPDPIEVLVQELVVRHPERVRFEAAQELSPKTEDTAPSPVLILPPRPRGAQATHDWEACWVETCRTLYFDGAPESLSALVRRLQDWFAAEGKKVPDESTLKKKLKALWRVFAPEAERKSA</sequence>
<reference evidence="1" key="2">
    <citation type="submission" date="2020-09" db="EMBL/GenBank/DDBJ databases">
        <authorList>
            <person name="Sun Q."/>
            <person name="Zhou Y."/>
        </authorList>
    </citation>
    <scope>NUCLEOTIDE SEQUENCE</scope>
    <source>
        <strain evidence="1">CGMCC 1.3617</strain>
    </source>
</reference>
<evidence type="ECO:0000313" key="2">
    <source>
        <dbReference type="Proteomes" id="UP000661507"/>
    </source>
</evidence>
<dbReference type="AlphaFoldDB" id="A0A917KD24"/>